<evidence type="ECO:0000256" key="1">
    <source>
        <dbReference type="SAM" id="Phobius"/>
    </source>
</evidence>
<accession>A0A921N2Y2</accession>
<evidence type="ECO:0000313" key="3">
    <source>
        <dbReference type="Proteomes" id="UP000776700"/>
    </source>
</evidence>
<dbReference type="Proteomes" id="UP000776700">
    <property type="component" value="Unassembled WGS sequence"/>
</dbReference>
<proteinExistence type="predicted"/>
<feature type="transmembrane region" description="Helical" evidence="1">
    <location>
        <begin position="7"/>
        <end position="27"/>
    </location>
</feature>
<dbReference type="AlphaFoldDB" id="A0A921N2Y2"/>
<evidence type="ECO:0000313" key="2">
    <source>
        <dbReference type="EMBL" id="HJG97139.1"/>
    </source>
</evidence>
<keyword evidence="1" id="KW-0812">Transmembrane</keyword>
<name>A0A921N2Y2_9FIRM</name>
<protein>
    <submittedName>
        <fullName evidence="2">Uncharacterized protein</fullName>
    </submittedName>
</protein>
<gene>
    <name evidence="2" type="ORF">K8V90_08575</name>
</gene>
<sequence>MKKLWKILILGLSGIVTTIGLIGYNSVEKLENNYERENLQNIATNNWIIYEDLGENYILLNTNTNEKLTEVYDEGNERFLSAQEAVDALNNKTNP</sequence>
<keyword evidence="1" id="KW-1133">Transmembrane helix</keyword>
<reference evidence="2" key="1">
    <citation type="journal article" date="2021" name="PeerJ">
        <title>Extensive microbial diversity within the chicken gut microbiome revealed by metagenomics and culture.</title>
        <authorList>
            <person name="Gilroy R."/>
            <person name="Ravi A."/>
            <person name="Getino M."/>
            <person name="Pursley I."/>
            <person name="Horton D.L."/>
            <person name="Alikhan N.F."/>
            <person name="Baker D."/>
            <person name="Gharbi K."/>
            <person name="Hall N."/>
            <person name="Watson M."/>
            <person name="Adriaenssens E.M."/>
            <person name="Foster-Nyarko E."/>
            <person name="Jarju S."/>
            <person name="Secka A."/>
            <person name="Antonio M."/>
            <person name="Oren A."/>
            <person name="Chaudhuri R.R."/>
            <person name="La Ragione R."/>
            <person name="Hildebrand F."/>
            <person name="Pallen M.J."/>
        </authorList>
    </citation>
    <scope>NUCLEOTIDE SEQUENCE</scope>
    <source>
        <strain evidence="2">1277</strain>
    </source>
</reference>
<reference evidence="2" key="2">
    <citation type="submission" date="2021-09" db="EMBL/GenBank/DDBJ databases">
        <authorList>
            <person name="Gilroy R."/>
        </authorList>
    </citation>
    <scope>NUCLEOTIDE SEQUENCE</scope>
    <source>
        <strain evidence="2">1277</strain>
    </source>
</reference>
<dbReference type="EMBL" id="DYUB01000266">
    <property type="protein sequence ID" value="HJG97139.1"/>
    <property type="molecule type" value="Genomic_DNA"/>
</dbReference>
<organism evidence="2 3">
    <name type="scientific">Romboutsia timonensis</name>
    <dbReference type="NCBI Taxonomy" id="1776391"/>
    <lineage>
        <taxon>Bacteria</taxon>
        <taxon>Bacillati</taxon>
        <taxon>Bacillota</taxon>
        <taxon>Clostridia</taxon>
        <taxon>Peptostreptococcales</taxon>
        <taxon>Peptostreptococcaceae</taxon>
        <taxon>Romboutsia</taxon>
    </lineage>
</organism>
<comment type="caution">
    <text evidence="2">The sequence shown here is derived from an EMBL/GenBank/DDBJ whole genome shotgun (WGS) entry which is preliminary data.</text>
</comment>
<keyword evidence="1" id="KW-0472">Membrane</keyword>